<name>A0ABQ5I835_9ASTR</name>
<sequence length="186" mass="21139">MAPNIRSVVVPLNNGASSSSNNNSMDDTVRQAIGEIVDEKLASIQQVLADLSSQVLGISLQNQKMENGLGVQITLRIMEVLLVEKFKQVVLARFGSVFDDPMVELKILKYETSDKIYEDAFDTLLSRVEISEDHVVSLFMGALGWLLEEIHVTWAHLEKKWTRLQLYIKSLEEYAYSAWRRCHILL</sequence>
<accession>A0ABQ5I835</accession>
<dbReference type="EMBL" id="BQNB010020461">
    <property type="protein sequence ID" value="GJT96220.1"/>
    <property type="molecule type" value="Genomic_DNA"/>
</dbReference>
<keyword evidence="2" id="KW-1185">Reference proteome</keyword>
<organism evidence="1 2">
    <name type="scientific">Tanacetum coccineum</name>
    <dbReference type="NCBI Taxonomy" id="301880"/>
    <lineage>
        <taxon>Eukaryota</taxon>
        <taxon>Viridiplantae</taxon>
        <taxon>Streptophyta</taxon>
        <taxon>Embryophyta</taxon>
        <taxon>Tracheophyta</taxon>
        <taxon>Spermatophyta</taxon>
        <taxon>Magnoliopsida</taxon>
        <taxon>eudicotyledons</taxon>
        <taxon>Gunneridae</taxon>
        <taxon>Pentapetalae</taxon>
        <taxon>asterids</taxon>
        <taxon>campanulids</taxon>
        <taxon>Asterales</taxon>
        <taxon>Asteraceae</taxon>
        <taxon>Asteroideae</taxon>
        <taxon>Anthemideae</taxon>
        <taxon>Anthemidinae</taxon>
        <taxon>Tanacetum</taxon>
    </lineage>
</organism>
<comment type="caution">
    <text evidence="1">The sequence shown here is derived from an EMBL/GenBank/DDBJ whole genome shotgun (WGS) entry which is preliminary data.</text>
</comment>
<evidence type="ECO:0000313" key="2">
    <source>
        <dbReference type="Proteomes" id="UP001151760"/>
    </source>
</evidence>
<evidence type="ECO:0000313" key="1">
    <source>
        <dbReference type="EMBL" id="GJT96220.1"/>
    </source>
</evidence>
<reference evidence="1" key="1">
    <citation type="journal article" date="2022" name="Int. J. Mol. Sci.">
        <title>Draft Genome of Tanacetum Coccineum: Genomic Comparison of Closely Related Tanacetum-Family Plants.</title>
        <authorList>
            <person name="Yamashiro T."/>
            <person name="Shiraishi A."/>
            <person name="Nakayama K."/>
            <person name="Satake H."/>
        </authorList>
    </citation>
    <scope>NUCLEOTIDE SEQUENCE</scope>
</reference>
<gene>
    <name evidence="1" type="ORF">Tco_1091738</name>
</gene>
<protein>
    <submittedName>
        <fullName evidence="1">Uncharacterized protein</fullName>
    </submittedName>
</protein>
<reference evidence="1" key="2">
    <citation type="submission" date="2022-01" db="EMBL/GenBank/DDBJ databases">
        <authorList>
            <person name="Yamashiro T."/>
            <person name="Shiraishi A."/>
            <person name="Satake H."/>
            <person name="Nakayama K."/>
        </authorList>
    </citation>
    <scope>NUCLEOTIDE SEQUENCE</scope>
</reference>
<dbReference type="Proteomes" id="UP001151760">
    <property type="component" value="Unassembled WGS sequence"/>
</dbReference>
<proteinExistence type="predicted"/>